<dbReference type="SUPFAM" id="SSF51569">
    <property type="entry name" value="Aldolase"/>
    <property type="match status" value="1"/>
</dbReference>
<reference evidence="10 11" key="1">
    <citation type="submission" date="2017-07" db="EMBL/GenBank/DDBJ databases">
        <title>Phylogenetic study on the rhizospheric bacterium Ochrobactrum sp. A44.</title>
        <authorList>
            <person name="Krzyzanowska D.M."/>
            <person name="Ossowicki A."/>
            <person name="Rajewska M."/>
            <person name="Maciag T."/>
            <person name="Kaczynski Z."/>
            <person name="Czerwicka M."/>
            <person name="Jafra S."/>
        </authorList>
    </citation>
    <scope>NUCLEOTIDE SEQUENCE [LARGE SCALE GENOMIC DNA]</scope>
    <source>
        <strain evidence="10 11">CCUG 30717</strain>
    </source>
</reference>
<keyword evidence="11" id="KW-1185">Reference proteome</keyword>
<keyword evidence="7" id="KW-0704">Schiff base</keyword>
<dbReference type="InterPro" id="IPR013785">
    <property type="entry name" value="Aldolase_TIM"/>
</dbReference>
<dbReference type="Gene3D" id="3.20.20.70">
    <property type="entry name" value="Aldolase class I"/>
    <property type="match status" value="1"/>
</dbReference>
<dbReference type="InterPro" id="IPR031337">
    <property type="entry name" value="KDPG/KHG_AS_1"/>
</dbReference>
<dbReference type="NCBIfam" id="TIGR01182">
    <property type="entry name" value="eda"/>
    <property type="match status" value="1"/>
</dbReference>
<dbReference type="GO" id="GO:0008675">
    <property type="term" value="F:2-dehydro-3-deoxy-phosphogluconate aldolase activity"/>
    <property type="evidence" value="ECO:0007669"/>
    <property type="project" value="UniProtKB-EC"/>
</dbReference>
<dbReference type="NCBIfam" id="NF004673">
    <property type="entry name" value="PRK06015.1"/>
    <property type="match status" value="1"/>
</dbReference>
<evidence type="ECO:0000256" key="7">
    <source>
        <dbReference type="ARBA" id="ARBA00023270"/>
    </source>
</evidence>
<evidence type="ECO:0000256" key="4">
    <source>
        <dbReference type="ARBA" id="ARBA00011233"/>
    </source>
</evidence>
<protein>
    <recommendedName>
        <fullName evidence="5">2-dehydro-3-deoxy-phosphogluconate aldolase</fullName>
        <ecNumber evidence="5">4.1.2.14</ecNumber>
    </recommendedName>
</protein>
<proteinExistence type="inferred from homology"/>
<dbReference type="CDD" id="cd00452">
    <property type="entry name" value="KDPG_aldolase"/>
    <property type="match status" value="1"/>
</dbReference>
<dbReference type="PANTHER" id="PTHR30246">
    <property type="entry name" value="2-KETO-3-DEOXY-6-PHOSPHOGLUCONATE ALDOLASE"/>
    <property type="match status" value="1"/>
</dbReference>
<accession>A0A1A9FPN3</accession>
<comment type="similarity">
    <text evidence="3">Belongs to the KHG/KDPG aldolase family.</text>
</comment>
<dbReference type="STRING" id="419475.A8A54_11540"/>
<evidence type="ECO:0000256" key="6">
    <source>
        <dbReference type="ARBA" id="ARBA00023239"/>
    </source>
</evidence>
<comment type="caution">
    <text evidence="10">The sequence shown here is derived from an EMBL/GenBank/DDBJ whole genome shotgun (WGS) entry which is preliminary data.</text>
</comment>
<dbReference type="EMBL" id="PKQI01000001">
    <property type="protein sequence ID" value="NNV19001.1"/>
    <property type="molecule type" value="Genomic_DNA"/>
</dbReference>
<dbReference type="OrthoDB" id="9805177at2"/>
<evidence type="ECO:0000256" key="2">
    <source>
        <dbReference type="ARBA" id="ARBA00004736"/>
    </source>
</evidence>
<dbReference type="PROSITE" id="PS00160">
    <property type="entry name" value="ALDOLASE_KDPG_KHG_2"/>
    <property type="match status" value="1"/>
</dbReference>
<dbReference type="GeneID" id="93110235"/>
<dbReference type="PANTHER" id="PTHR30246:SF1">
    <property type="entry name" value="2-DEHYDRO-3-DEOXY-6-PHOSPHOGALACTONATE ALDOLASE-RELATED"/>
    <property type="match status" value="1"/>
</dbReference>
<dbReference type="Proteomes" id="UP000216188">
    <property type="component" value="Unassembled WGS sequence"/>
</dbReference>
<organism evidence="10 11">
    <name type="scientific">Brucella pseudogrignonensis</name>
    <dbReference type="NCBI Taxonomy" id="419475"/>
    <lineage>
        <taxon>Bacteria</taxon>
        <taxon>Pseudomonadati</taxon>
        <taxon>Pseudomonadota</taxon>
        <taxon>Alphaproteobacteria</taxon>
        <taxon>Hyphomicrobiales</taxon>
        <taxon>Brucellaceae</taxon>
        <taxon>Brucella/Ochrobactrum group</taxon>
        <taxon>Brucella</taxon>
    </lineage>
</organism>
<evidence type="ECO:0000256" key="3">
    <source>
        <dbReference type="ARBA" id="ARBA00006906"/>
    </source>
</evidence>
<dbReference type="EC" id="4.1.2.14" evidence="5"/>
<dbReference type="PROSITE" id="PS00159">
    <property type="entry name" value="ALDOLASE_KDPG_KHG_1"/>
    <property type="match status" value="1"/>
</dbReference>
<dbReference type="Proteomes" id="UP000526233">
    <property type="component" value="Unassembled WGS sequence"/>
</dbReference>
<evidence type="ECO:0000313" key="9">
    <source>
        <dbReference type="EMBL" id="NNV19001.1"/>
    </source>
</evidence>
<name>A0A1A9FPN3_9HYPH</name>
<evidence type="ECO:0000313" key="12">
    <source>
        <dbReference type="Proteomes" id="UP000526233"/>
    </source>
</evidence>
<dbReference type="KEGG" id="ops:A8A54_11540"/>
<reference evidence="9 12" key="2">
    <citation type="submission" date="2018-11" db="EMBL/GenBank/DDBJ databases">
        <title>Genome sequencing and analysis.</title>
        <authorList>
            <person name="Huang Y.-T."/>
        </authorList>
    </citation>
    <scope>NUCLEOTIDE SEQUENCE [LARGE SCALE GENOMIC DNA]</scope>
    <source>
        <strain evidence="9 12">SHIN</strain>
    </source>
</reference>
<sequence length="212" mass="21816">MPQKTDLLVPVLQGQPVIPVLLIDKVEHAVPLARALAKGGLPAIEITLRTAAALDAIRAVASEVPEAIVGAGTILNAKQYEEAAKAGSRFIVSPGATKYILAAADDSDVPLLPAAITPSEMLALREEGYTHLKFFPAEQAGGAPFLKALSSPLAGTIFCPTGGISLANAKTYLSLPNVVCVGGSWVAPKEMLEAGDWDGITKLAAEAAALKG</sequence>
<gene>
    <name evidence="10" type="ORF">CEV34_2446</name>
    <name evidence="9" type="ORF">EHE22_00955</name>
</gene>
<comment type="catalytic activity">
    <reaction evidence="1">
        <text>2-dehydro-3-deoxy-6-phospho-D-gluconate = D-glyceraldehyde 3-phosphate + pyruvate</text>
        <dbReference type="Rhea" id="RHEA:17089"/>
        <dbReference type="ChEBI" id="CHEBI:15361"/>
        <dbReference type="ChEBI" id="CHEBI:57569"/>
        <dbReference type="ChEBI" id="CHEBI:59776"/>
        <dbReference type="EC" id="4.1.2.14"/>
    </reaction>
</comment>
<dbReference type="InterPro" id="IPR031338">
    <property type="entry name" value="KDPG/KHG_AS_2"/>
</dbReference>
<dbReference type="Pfam" id="PF01081">
    <property type="entry name" value="Aldolase"/>
    <property type="match status" value="1"/>
</dbReference>
<evidence type="ECO:0000256" key="5">
    <source>
        <dbReference type="ARBA" id="ARBA00013063"/>
    </source>
</evidence>
<keyword evidence="8" id="KW-0119">Carbohydrate metabolism</keyword>
<evidence type="ECO:0000256" key="1">
    <source>
        <dbReference type="ARBA" id="ARBA00000654"/>
    </source>
</evidence>
<evidence type="ECO:0000313" key="10">
    <source>
        <dbReference type="EMBL" id="OYR26103.1"/>
    </source>
</evidence>
<dbReference type="InterPro" id="IPR000887">
    <property type="entry name" value="Aldlse_KDPG_KHG"/>
</dbReference>
<evidence type="ECO:0000313" key="11">
    <source>
        <dbReference type="Proteomes" id="UP000216188"/>
    </source>
</evidence>
<evidence type="ECO:0000256" key="8">
    <source>
        <dbReference type="ARBA" id="ARBA00023277"/>
    </source>
</evidence>
<dbReference type="RefSeq" id="WP_007877126.1">
    <property type="nucleotide sequence ID" value="NZ_CAXURC020000002.1"/>
</dbReference>
<dbReference type="NCBIfam" id="NF004325">
    <property type="entry name" value="PRK05718.1"/>
    <property type="match status" value="1"/>
</dbReference>
<dbReference type="EMBL" id="NNRM01000020">
    <property type="protein sequence ID" value="OYR26103.1"/>
    <property type="molecule type" value="Genomic_DNA"/>
</dbReference>
<comment type="subunit">
    <text evidence="4">Homotrimer.</text>
</comment>
<comment type="pathway">
    <text evidence="2">Carbohydrate acid metabolism; 2-dehydro-3-deoxy-D-gluconate degradation; D-glyceraldehyde 3-phosphate and pyruvate from 2-dehydro-3-deoxy-D-gluconate: step 2/2.</text>
</comment>
<dbReference type="AlphaFoldDB" id="A0A1A9FPN3"/>
<keyword evidence="6 10" id="KW-0456">Lyase</keyword>